<keyword evidence="1" id="KW-0812">Transmembrane</keyword>
<dbReference type="EMBL" id="SODO01000022">
    <property type="protein sequence ID" value="TDW54019.1"/>
    <property type="molecule type" value="Genomic_DNA"/>
</dbReference>
<proteinExistence type="predicted"/>
<dbReference type="Proteomes" id="UP000295058">
    <property type="component" value="Unassembled WGS sequence"/>
</dbReference>
<dbReference type="OrthoDB" id="345640at2"/>
<keyword evidence="1" id="KW-1133">Transmembrane helix</keyword>
<dbReference type="NCBIfam" id="NF038228">
    <property type="entry name" value="IcmH_DotU_IVB"/>
    <property type="match status" value="1"/>
</dbReference>
<name>A0A235C947_9GAMM</name>
<dbReference type="EMBL" id="NQJF01000021">
    <property type="protein sequence ID" value="OYD21103.1"/>
    <property type="molecule type" value="Genomic_DNA"/>
</dbReference>
<dbReference type="NCBIfam" id="TIGR03349">
    <property type="entry name" value="IV_VI_DotU"/>
    <property type="match status" value="1"/>
</dbReference>
<gene>
    <name evidence="3" type="ORF">B6S09_17535</name>
    <name evidence="4" type="ORF">LY04_03514</name>
</gene>
<evidence type="ECO:0000256" key="1">
    <source>
        <dbReference type="SAM" id="Phobius"/>
    </source>
</evidence>
<dbReference type="PANTHER" id="PTHR38033:SF1">
    <property type="entry name" value="DOTU FAMILY TYPE IV_VI SECRETION SYSTEM PROTEIN"/>
    <property type="match status" value="1"/>
</dbReference>
<protein>
    <submittedName>
        <fullName evidence="4">Type VI secretion system protein ImpK</fullName>
    </submittedName>
</protein>
<evidence type="ECO:0000313" key="3">
    <source>
        <dbReference type="EMBL" id="OYD21103.1"/>
    </source>
</evidence>
<feature type="domain" description="Type IV / VI secretion system DotU" evidence="2">
    <location>
        <begin position="61"/>
        <end position="263"/>
    </location>
</feature>
<evidence type="ECO:0000313" key="5">
    <source>
        <dbReference type="Proteomes" id="UP000243640"/>
    </source>
</evidence>
<feature type="transmembrane region" description="Helical" evidence="1">
    <location>
        <begin position="241"/>
        <end position="261"/>
    </location>
</feature>
<keyword evidence="1" id="KW-0472">Membrane</keyword>
<evidence type="ECO:0000313" key="4">
    <source>
        <dbReference type="EMBL" id="TDW54019.1"/>
    </source>
</evidence>
<dbReference type="RefSeq" id="WP_094279781.1">
    <property type="nucleotide sequence ID" value="NZ_JBLWZI010000027.1"/>
</dbReference>
<keyword evidence="6" id="KW-1185">Reference proteome</keyword>
<evidence type="ECO:0000259" key="2">
    <source>
        <dbReference type="Pfam" id="PF09850"/>
    </source>
</evidence>
<reference evidence="3 5" key="1">
    <citation type="submission" date="2017-08" db="EMBL/GenBank/DDBJ databases">
        <title>Draft Genome Sequence of the Marine Bacterium Oceanimonas baumannii ATCC 700832.</title>
        <authorList>
            <person name="Mcclelland W.D."/>
            <person name="Brennan M.A."/>
            <person name="Trachtenberg A.M."/>
            <person name="Maclea K.S."/>
        </authorList>
    </citation>
    <scope>NUCLEOTIDE SEQUENCE [LARGE SCALE GENOMIC DNA]</scope>
    <source>
        <strain evidence="3 5">ATCC 700832</strain>
    </source>
</reference>
<dbReference type="PANTHER" id="PTHR38033">
    <property type="entry name" value="MEMBRANE PROTEIN-RELATED"/>
    <property type="match status" value="1"/>
</dbReference>
<reference evidence="4 6" key="2">
    <citation type="submission" date="2019-03" db="EMBL/GenBank/DDBJ databases">
        <title>Genomic Encyclopedia of Archaeal and Bacterial Type Strains, Phase II (KMG-II): from individual species to whole genera.</title>
        <authorList>
            <person name="Goeker M."/>
        </authorList>
    </citation>
    <scope>NUCLEOTIDE SEQUENCE [LARGE SCALE GENOMIC DNA]</scope>
    <source>
        <strain evidence="4 6">DSM 15594</strain>
    </source>
</reference>
<sequence>MSQSPFEDRTVLVSHSSRNTREVSLTEEALGRRPNYAQLEDRMVFAARIRPELELRVGVNPLVEAASVLLLHQARLSQAPRHQDLTSLKDNLSRDIKTFEYLAMSRGCDNAEVIAGRYVLCTVLDEAVATTPWGEEGEWSRHSLLSSFHNETYGGEKVFQLIDKLSANPARHLDLLELIYLCLSLGFEGKYRLLPRGTLELEAIRDSLYRQIRQLRGDVKKELSPNWQGISKGRPSLVSRVPLWSLLLMAVLCLAVTYNGFNWVLRSQTNDIATLYSPLAQPAVATNNVKEGSDTP</sequence>
<dbReference type="Gene3D" id="1.25.40.590">
    <property type="entry name" value="Type IV / VI secretion system, DotU"/>
    <property type="match status" value="1"/>
</dbReference>
<dbReference type="InterPro" id="IPR038522">
    <property type="entry name" value="T4/T6SS_DotU_sf"/>
</dbReference>
<accession>A0A235C947</accession>
<organism evidence="3 5">
    <name type="scientific">Oceanimonas baumannii</name>
    <dbReference type="NCBI Taxonomy" id="129578"/>
    <lineage>
        <taxon>Bacteria</taxon>
        <taxon>Pseudomonadati</taxon>
        <taxon>Pseudomonadota</taxon>
        <taxon>Gammaproteobacteria</taxon>
        <taxon>Aeromonadales</taxon>
        <taxon>Aeromonadaceae</taxon>
        <taxon>Oceanimonas</taxon>
    </lineage>
</organism>
<dbReference type="Pfam" id="PF09850">
    <property type="entry name" value="DotU"/>
    <property type="match status" value="1"/>
</dbReference>
<dbReference type="Proteomes" id="UP000243640">
    <property type="component" value="Unassembled WGS sequence"/>
</dbReference>
<dbReference type="AlphaFoldDB" id="A0A235C947"/>
<dbReference type="InterPro" id="IPR017732">
    <property type="entry name" value="T4/T6SS_DotU"/>
</dbReference>
<evidence type="ECO:0000313" key="6">
    <source>
        <dbReference type="Proteomes" id="UP000295058"/>
    </source>
</evidence>
<comment type="caution">
    <text evidence="3">The sequence shown here is derived from an EMBL/GenBank/DDBJ whole genome shotgun (WGS) entry which is preliminary data.</text>
</comment>